<dbReference type="EMBL" id="NSNE01000021">
    <property type="protein sequence ID" value="RPM06885.1"/>
    <property type="molecule type" value="Genomic_DNA"/>
</dbReference>
<evidence type="ECO:0000256" key="4">
    <source>
        <dbReference type="ARBA" id="ARBA00022723"/>
    </source>
</evidence>
<name>A0A0D6IKZ5_PSEAI</name>
<feature type="signal peptide" evidence="8">
    <location>
        <begin position="1"/>
        <end position="30"/>
    </location>
</feature>
<dbReference type="Pfam" id="PF05567">
    <property type="entry name" value="T4P_PilY1"/>
    <property type="match status" value="1"/>
</dbReference>
<evidence type="ECO:0000256" key="3">
    <source>
        <dbReference type="ARBA" id="ARBA00022558"/>
    </source>
</evidence>
<evidence type="ECO:0000313" key="11">
    <source>
        <dbReference type="EMBL" id="OTI58151.1"/>
    </source>
</evidence>
<reference evidence="11 13" key="1">
    <citation type="submission" date="2017-05" db="EMBL/GenBank/DDBJ databases">
        <authorList>
            <person name="Song R."/>
            <person name="Chenine A.L."/>
            <person name="Ruprecht R.M."/>
        </authorList>
    </citation>
    <scope>NUCLEOTIDE SEQUENCE [LARGE SCALE GENOMIC DNA]</scope>
    <source>
        <strain evidence="11 13">S567_C10_BS</strain>
    </source>
</reference>
<evidence type="ECO:0000256" key="1">
    <source>
        <dbReference type="ARBA" id="ARBA00004561"/>
    </source>
</evidence>
<evidence type="ECO:0000256" key="5">
    <source>
        <dbReference type="ARBA" id="ARBA00022837"/>
    </source>
</evidence>
<dbReference type="EMBL" id="WXZT01000010">
    <property type="protein sequence ID" value="MZZ13473.1"/>
    <property type="molecule type" value="Genomic_DNA"/>
</dbReference>
<keyword evidence="8" id="KW-0732">Signal</keyword>
<feature type="domain" description="PilY1 beta-propeller" evidence="9">
    <location>
        <begin position="637"/>
        <end position="1003"/>
    </location>
</feature>
<dbReference type="Proteomes" id="UP000644192">
    <property type="component" value="Unassembled WGS sequence"/>
</dbReference>
<dbReference type="RefSeq" id="WP_003123397.1">
    <property type="nucleotide sequence ID" value="NZ_AP024513.1"/>
</dbReference>
<evidence type="ECO:0000313" key="10">
    <source>
        <dbReference type="EMBL" id="MZZ13473.1"/>
    </source>
</evidence>
<feature type="chain" id="PRO_5015035943" evidence="8">
    <location>
        <begin position="31"/>
        <end position="1163"/>
    </location>
</feature>
<dbReference type="InterPro" id="IPR008707">
    <property type="entry name" value="B-propeller_PilY1"/>
</dbReference>
<organism evidence="11 13">
    <name type="scientific">Pseudomonas aeruginosa</name>
    <dbReference type="NCBI Taxonomy" id="287"/>
    <lineage>
        <taxon>Bacteria</taxon>
        <taxon>Pseudomonadati</taxon>
        <taxon>Pseudomonadota</taxon>
        <taxon>Gammaproteobacteria</taxon>
        <taxon>Pseudomonadales</taxon>
        <taxon>Pseudomonadaceae</taxon>
        <taxon>Pseudomonas</taxon>
    </lineage>
</organism>
<evidence type="ECO:0000259" key="9">
    <source>
        <dbReference type="Pfam" id="PF05567"/>
    </source>
</evidence>
<comment type="caution">
    <text evidence="11">The sequence shown here is derived from an EMBL/GenBank/DDBJ whole genome shotgun (WGS) entry which is preliminary data.</text>
</comment>
<accession>A0A1S1C328</accession>
<accession>A0A0D6IKZ5</accession>
<evidence type="ECO:0000313" key="14">
    <source>
        <dbReference type="Proteomes" id="UP000284767"/>
    </source>
</evidence>
<keyword evidence="4" id="KW-0479">Metal-binding</keyword>
<dbReference type="GO" id="GO:0046872">
    <property type="term" value="F:metal ion binding"/>
    <property type="evidence" value="ECO:0007669"/>
    <property type="project" value="UniProtKB-KW"/>
</dbReference>
<reference evidence="12 14" key="2">
    <citation type="submission" date="2017-08" db="EMBL/GenBank/DDBJ databases">
        <authorList>
            <person name="Feschi L."/>
            <person name="Jeukens J."/>
            <person name="Emond-Rheault J.-G."/>
            <person name="Kukavica-Ibrulj I."/>
            <person name="Boyle B."/>
            <person name="Levesque R.C."/>
        </authorList>
    </citation>
    <scope>NUCLEOTIDE SEQUENCE [LARGE SCALE GENOMIC DNA]</scope>
    <source>
        <strain evidence="12 14">PA-W36</strain>
    </source>
</reference>
<protein>
    <submittedName>
        <fullName evidence="11">Pilus assembly protein PilY</fullName>
    </submittedName>
    <submittedName>
        <fullName evidence="10">Type 4a pilus biogenesis protein PilY1</fullName>
    </submittedName>
</protein>
<dbReference type="EMBL" id="NFFZ01000014">
    <property type="protein sequence ID" value="OTI58151.1"/>
    <property type="molecule type" value="Genomic_DNA"/>
</dbReference>
<evidence type="ECO:0000313" key="12">
    <source>
        <dbReference type="EMBL" id="RPM06885.1"/>
    </source>
</evidence>
<reference evidence="12 14" key="3">
    <citation type="submission" date="2019-01" db="EMBL/GenBank/DDBJ databases">
        <title>The Pseudomonas aeruginosa pan-genome provides new insights on its population structure, horizontal gene transfer and pathogenicity.</title>
        <authorList>
            <person name="Freschi L."/>
            <person name="Vincent A.T."/>
            <person name="Jeukens J."/>
            <person name="Emond-Rheault J.-G."/>
            <person name="Kukavica-Ibrulj I."/>
            <person name="Dupont M.-J."/>
            <person name="Charette S.J."/>
            <person name="Boyle B."/>
            <person name="Levesque R.C."/>
        </authorList>
    </citation>
    <scope>NUCLEOTIDE SEQUENCE [LARGE SCALE GENOMIC DNA]</scope>
    <source>
        <strain evidence="12 14">PA-W36</strain>
    </source>
</reference>
<evidence type="ECO:0000256" key="7">
    <source>
        <dbReference type="SAM" id="MobiDB-lite"/>
    </source>
</evidence>
<dbReference type="Proteomes" id="UP000194857">
    <property type="component" value="Unassembled WGS sequence"/>
</dbReference>
<reference evidence="10" key="4">
    <citation type="submission" date="2020-01" db="EMBL/GenBank/DDBJ databases">
        <title>Bacteria Cultured from War Wounds Associated with the Conflict in Eastern Ukraine.</title>
        <authorList>
            <person name="Snesrud E."/>
            <person name="Galac M.R."/>
            <person name="Mc Gann P."/>
            <person name="Valentine K."/>
            <person name="Viacheslav K."/>
        </authorList>
    </citation>
    <scope>NUCLEOTIDE SEQUENCE</scope>
    <source>
        <strain evidence="10">VNMU148</strain>
    </source>
</reference>
<comment type="similarity">
    <text evidence="2">Belongs to the PilY1 family.</text>
</comment>
<feature type="region of interest" description="Disordered" evidence="7">
    <location>
        <begin position="329"/>
        <end position="352"/>
    </location>
</feature>
<evidence type="ECO:0000313" key="13">
    <source>
        <dbReference type="Proteomes" id="UP000194857"/>
    </source>
</evidence>
<keyword evidence="3" id="KW-1029">Fimbrium biogenesis</keyword>
<comment type="subcellular location">
    <subcellularLocation>
        <location evidence="1">Fimbrium</location>
    </subcellularLocation>
</comment>
<evidence type="ECO:0000256" key="8">
    <source>
        <dbReference type="SAM" id="SignalP"/>
    </source>
</evidence>
<gene>
    <name evidence="10" type="primary">pilY1</name>
    <name evidence="11" type="ORF">CAZ10_23820</name>
    <name evidence="10" type="ORF">GUL26_14555</name>
    <name evidence="12" type="ORF">IPC1295_27375</name>
</gene>
<feature type="region of interest" description="Disordered" evidence="7">
    <location>
        <begin position="1138"/>
        <end position="1163"/>
    </location>
</feature>
<proteinExistence type="inferred from homology"/>
<dbReference type="AlphaFoldDB" id="A0A0D6IKZ5"/>
<dbReference type="SUPFAM" id="SSF50998">
    <property type="entry name" value="Quinoprotein alcohol dehydrogenase-like"/>
    <property type="match status" value="1"/>
</dbReference>
<dbReference type="InterPro" id="IPR011047">
    <property type="entry name" value="Quinoprotein_ADH-like_sf"/>
</dbReference>
<sequence length="1163" mass="126276">MKSVLHQIGKTSLAAALSGAVLLSAQTTHAAALSVSQQPLMLIQGVAPNMLVTLDDSGSMAYAYAPDSLVNSRNNVYFASNSYNPMYFDPNTQYKLPKKVTLSNGQIQVQDYSKPSFTAAWRNGFTQEGRVNLSRDYRPTVQYQGGSGAGTESSIDWYGAPAFYYQYSGGRGCSLTTSSCYTRVEISGAAQQQNFANWYSFYRTRALATQTAANLAFYSLPENARISWQLLNSSSCLIGSGSSNCYNNYLRDFTGQHRVNFFNWLENLSVGGGTPLRQAMTRAGEFLKKTGVNGPYAYRPGTQTSPEYSCRGSYHILMTDGLWNNDSASVGNADSTSRSLPDGKSYSSQTPYRDAASNTLADQAFHYWATDARPDIDDNIKPYIPYPDQANPSAEYWNPRNDPATWQHMVTYTLGLGLTTSLTSPKWEGSTYSGGYDEIAAGRLSWPNASNNHSNNVYDLWHAAVNSRGEFFSADSPDQLVAAFQDILNRISGKDLPASRPAISSSLQEDDTGDKLTRFAYQTSFASDKNWAGDLTRYSLTTQDKATVQTKLWSAQSILDAMPNGGAGRKIMMAGSGTSGLKEFTWGSLSADQQRQLNRDPDRNDVADTKGQDRVAFLRGDRSKENSDNFRTRNSILGDIINSSPATVGKAQYLTYLAQPIEPSGNYSTFAEAQKTRAPRVYVGANDGMLHGFDTDGNETFAFIPSAVFEKLHKLTARGYQGGAHQFYVDGSPVVADAFFGGAWHTVLIGSLRAGGKGLFALDVTDPANIKLLWEIGVDQEPDLGYSFPKPTVARLHNGKWAVVTGNGYSSLNDKAALLIIDLETGAITRKLEVTGRTGVPNGLSSPRLADNNSDGVADYAYAGDLQGNLWRFDLIAGKVNQDDPFSRANDGPAVASSFRVSFGGQPLYSAVDSAGAAQAITAAPSLVRHPTRKGYIVIFGTGKYFENADARADTSRAQTLYGIWDQQTKGEAAGSTPRLTRGNLQQQTLDLQADSTFASTARTIRIASQNPVNWLNNDGSTKQSGWYLDFMVNGTLKGEMLIEDMIAIGQVVLLQTITPNDDPCADGASNWTYGLDPYTGGRTSFTVFDLARQGVVDSKSDYSYNKQNVAVSGTEQKGLGGLTLSTNEQGNPEVCSSGECLTVNPGPNTRGRQNWRPIEGKN</sequence>
<evidence type="ECO:0000256" key="6">
    <source>
        <dbReference type="ARBA" id="ARBA00023263"/>
    </source>
</evidence>
<dbReference type="Proteomes" id="UP000284767">
    <property type="component" value="Unassembled WGS sequence"/>
</dbReference>
<dbReference type="GO" id="GO:0009289">
    <property type="term" value="C:pilus"/>
    <property type="evidence" value="ECO:0007669"/>
    <property type="project" value="UniProtKB-SubCell"/>
</dbReference>
<keyword evidence="6" id="KW-0281">Fimbrium</keyword>
<keyword evidence="5" id="KW-0106">Calcium</keyword>
<evidence type="ECO:0000256" key="2">
    <source>
        <dbReference type="ARBA" id="ARBA00008387"/>
    </source>
</evidence>